<name>A0A9P9AL31_9HYPO</name>
<keyword evidence="3" id="KW-0560">Oxidoreductase</keyword>
<organism evidence="5 6">
    <name type="scientific">Thelonectria olida</name>
    <dbReference type="NCBI Taxonomy" id="1576542"/>
    <lineage>
        <taxon>Eukaryota</taxon>
        <taxon>Fungi</taxon>
        <taxon>Dikarya</taxon>
        <taxon>Ascomycota</taxon>
        <taxon>Pezizomycotina</taxon>
        <taxon>Sordariomycetes</taxon>
        <taxon>Hypocreomycetidae</taxon>
        <taxon>Hypocreales</taxon>
        <taxon>Nectriaceae</taxon>
        <taxon>Thelonectria</taxon>
    </lineage>
</organism>
<proteinExistence type="inferred from homology"/>
<dbReference type="PROSITE" id="PS00061">
    <property type="entry name" value="ADH_SHORT"/>
    <property type="match status" value="1"/>
</dbReference>
<dbReference type="SUPFAM" id="SSF51735">
    <property type="entry name" value="NAD(P)-binding Rossmann-fold domains"/>
    <property type="match status" value="1"/>
</dbReference>
<dbReference type="Proteomes" id="UP000777438">
    <property type="component" value="Unassembled WGS sequence"/>
</dbReference>
<comment type="similarity">
    <text evidence="1">Belongs to the short-chain dehydrogenases/reductases (SDR) family.</text>
</comment>
<evidence type="ECO:0000313" key="6">
    <source>
        <dbReference type="Proteomes" id="UP000777438"/>
    </source>
</evidence>
<dbReference type="Pfam" id="PF13561">
    <property type="entry name" value="adh_short_C2"/>
    <property type="match status" value="1"/>
</dbReference>
<dbReference type="GO" id="GO:0016491">
    <property type="term" value="F:oxidoreductase activity"/>
    <property type="evidence" value="ECO:0007669"/>
    <property type="project" value="UniProtKB-KW"/>
</dbReference>
<dbReference type="AlphaFoldDB" id="A0A9P9AL31"/>
<dbReference type="PRINTS" id="PR00080">
    <property type="entry name" value="SDRFAMILY"/>
</dbReference>
<dbReference type="InterPro" id="IPR036291">
    <property type="entry name" value="NAD(P)-bd_dom_sf"/>
</dbReference>
<keyword evidence="6" id="KW-1185">Reference proteome</keyword>
<evidence type="ECO:0000256" key="2">
    <source>
        <dbReference type="ARBA" id="ARBA00022857"/>
    </source>
</evidence>
<evidence type="ECO:0000256" key="3">
    <source>
        <dbReference type="ARBA" id="ARBA00023002"/>
    </source>
</evidence>
<feature type="region of interest" description="Disordered" evidence="4">
    <location>
        <begin position="195"/>
        <end position="225"/>
    </location>
</feature>
<dbReference type="PANTHER" id="PTHR43618:SF4">
    <property type="entry name" value="SHORT CHAIN DEHYDROGENASE_REDUCTASE FAMILY (AFU_ORTHOLOGUE AFUA_7G04540)"/>
    <property type="match status" value="1"/>
</dbReference>
<accession>A0A9P9AL31</accession>
<dbReference type="InterPro" id="IPR020904">
    <property type="entry name" value="Sc_DH/Rdtase_CS"/>
</dbReference>
<evidence type="ECO:0000256" key="1">
    <source>
        <dbReference type="ARBA" id="ARBA00006484"/>
    </source>
</evidence>
<dbReference type="PRINTS" id="PR00081">
    <property type="entry name" value="GDHRDH"/>
</dbReference>
<evidence type="ECO:0000313" key="5">
    <source>
        <dbReference type="EMBL" id="KAH6884080.1"/>
    </source>
</evidence>
<dbReference type="OrthoDB" id="2898618at2759"/>
<sequence>MAAQALAANGAKVYISGRTKEKLDRAVETHAKGTAGELIGIQADVGNKQGIQDLYKEISQREKCLCILVNNAGVASSHLDTTASDAQGLRRNLFEQGQSTFAEWTETYNTNVASLFFMTSAFLPLLEKSSETHKGWSATVINITSISGMIMDAQRHFAYNASKGAAIHLNRMLAAEIASSGIKVRVNSIAPGVFPSEMTTQESDEGQKSGLPKEEYEGKVPAARPGKDEDMAATVLFVATNQYLNGQNIAVDGGFTLAAGM</sequence>
<dbReference type="Gene3D" id="3.40.50.720">
    <property type="entry name" value="NAD(P)-binding Rossmann-like Domain"/>
    <property type="match status" value="1"/>
</dbReference>
<keyword evidence="2" id="KW-0521">NADP</keyword>
<feature type="compositionally biased region" description="Basic and acidic residues" evidence="4">
    <location>
        <begin position="205"/>
        <end position="218"/>
    </location>
</feature>
<reference evidence="5 6" key="1">
    <citation type="journal article" date="2021" name="Nat. Commun.">
        <title>Genetic determinants of endophytism in the Arabidopsis root mycobiome.</title>
        <authorList>
            <person name="Mesny F."/>
            <person name="Miyauchi S."/>
            <person name="Thiergart T."/>
            <person name="Pickel B."/>
            <person name="Atanasova L."/>
            <person name="Karlsson M."/>
            <person name="Huettel B."/>
            <person name="Barry K.W."/>
            <person name="Haridas S."/>
            <person name="Chen C."/>
            <person name="Bauer D."/>
            <person name="Andreopoulos W."/>
            <person name="Pangilinan J."/>
            <person name="LaButti K."/>
            <person name="Riley R."/>
            <person name="Lipzen A."/>
            <person name="Clum A."/>
            <person name="Drula E."/>
            <person name="Henrissat B."/>
            <person name="Kohler A."/>
            <person name="Grigoriev I.V."/>
            <person name="Martin F.M."/>
            <person name="Hacquard S."/>
        </authorList>
    </citation>
    <scope>NUCLEOTIDE SEQUENCE [LARGE SCALE GENOMIC DNA]</scope>
    <source>
        <strain evidence="5 6">MPI-CAGE-CH-0241</strain>
    </source>
</reference>
<protein>
    <submittedName>
        <fullName evidence="5">Uncharacterized protein</fullName>
    </submittedName>
</protein>
<gene>
    <name evidence="5" type="ORF">B0T10DRAFT_493532</name>
</gene>
<dbReference type="PANTHER" id="PTHR43618">
    <property type="entry name" value="7-ALPHA-HYDROXYSTEROID DEHYDROGENASE"/>
    <property type="match status" value="1"/>
</dbReference>
<dbReference type="EMBL" id="JAGPYM010000021">
    <property type="protein sequence ID" value="KAH6884080.1"/>
    <property type="molecule type" value="Genomic_DNA"/>
</dbReference>
<evidence type="ECO:0000256" key="4">
    <source>
        <dbReference type="SAM" id="MobiDB-lite"/>
    </source>
</evidence>
<comment type="caution">
    <text evidence="5">The sequence shown here is derived from an EMBL/GenBank/DDBJ whole genome shotgun (WGS) entry which is preliminary data.</text>
</comment>
<dbReference type="InterPro" id="IPR052178">
    <property type="entry name" value="Sec_Metab_Biosynth_SDR"/>
</dbReference>
<dbReference type="InterPro" id="IPR002347">
    <property type="entry name" value="SDR_fam"/>
</dbReference>